<evidence type="ECO:0000313" key="6">
    <source>
        <dbReference type="Proteomes" id="UP000757232"/>
    </source>
</evidence>
<dbReference type="Pfam" id="PF24883">
    <property type="entry name" value="NPHP3_N"/>
    <property type="match status" value="1"/>
</dbReference>
<dbReference type="PROSITE" id="PS00678">
    <property type="entry name" value="WD_REPEATS_1"/>
    <property type="match status" value="1"/>
</dbReference>
<evidence type="ECO:0000256" key="3">
    <source>
        <dbReference type="PROSITE-ProRule" id="PRU00221"/>
    </source>
</evidence>
<dbReference type="SUPFAM" id="SSF50978">
    <property type="entry name" value="WD40 repeat-like"/>
    <property type="match status" value="1"/>
</dbReference>
<feature type="repeat" description="WD" evidence="3">
    <location>
        <begin position="841"/>
        <end position="870"/>
    </location>
</feature>
<protein>
    <submittedName>
        <fullName evidence="5">WD40 repeat-like protein</fullName>
    </submittedName>
</protein>
<gene>
    <name evidence="5" type="ORF">A7U60_g4940</name>
</gene>
<dbReference type="InterPro" id="IPR056884">
    <property type="entry name" value="NPHP3-like_N"/>
</dbReference>
<comment type="caution">
    <text evidence="5">The sequence shown here is derived from an EMBL/GenBank/DDBJ whole genome shotgun (WGS) entry which is preliminary data.</text>
</comment>
<keyword evidence="1 3" id="KW-0853">WD repeat</keyword>
<dbReference type="SMART" id="SM00320">
    <property type="entry name" value="WD40"/>
    <property type="match status" value="3"/>
</dbReference>
<dbReference type="InterPro" id="IPR001680">
    <property type="entry name" value="WD40_rpt"/>
</dbReference>
<dbReference type="Gene3D" id="2.130.10.10">
    <property type="entry name" value="YVTN repeat-like/Quinoprotein amine dehydrogenase"/>
    <property type="match status" value="1"/>
</dbReference>
<dbReference type="PANTHER" id="PTHR19848">
    <property type="entry name" value="WD40 REPEAT PROTEIN"/>
    <property type="match status" value="1"/>
</dbReference>
<dbReference type="InterPro" id="IPR015943">
    <property type="entry name" value="WD40/YVTN_repeat-like_dom_sf"/>
</dbReference>
<dbReference type="AlphaFoldDB" id="A0A9Q5HYC9"/>
<reference evidence="5" key="1">
    <citation type="submission" date="2016-06" db="EMBL/GenBank/DDBJ databases">
        <title>Draft Genome sequence of the fungus Inonotus baumii.</title>
        <authorList>
            <person name="Zhu H."/>
            <person name="Lin W."/>
        </authorList>
    </citation>
    <scope>NUCLEOTIDE SEQUENCE</scope>
    <source>
        <strain evidence="5">821</strain>
    </source>
</reference>
<dbReference type="PANTHER" id="PTHR19848:SF8">
    <property type="entry name" value="F-BOX AND WD REPEAT DOMAIN CONTAINING 7"/>
    <property type="match status" value="1"/>
</dbReference>
<dbReference type="Proteomes" id="UP000757232">
    <property type="component" value="Unassembled WGS sequence"/>
</dbReference>
<proteinExistence type="predicted"/>
<evidence type="ECO:0000313" key="5">
    <source>
        <dbReference type="EMBL" id="OCB87982.1"/>
    </source>
</evidence>
<evidence type="ECO:0000256" key="1">
    <source>
        <dbReference type="ARBA" id="ARBA00022574"/>
    </source>
</evidence>
<feature type="domain" description="Nephrocystin 3-like N-terminal" evidence="4">
    <location>
        <begin position="239"/>
        <end position="361"/>
    </location>
</feature>
<keyword evidence="2" id="KW-0677">Repeat</keyword>
<dbReference type="PROSITE" id="PS50082">
    <property type="entry name" value="WD_REPEATS_2"/>
    <property type="match status" value="3"/>
</dbReference>
<name>A0A9Q5HYC9_SANBA</name>
<sequence>MSVSVLLSTGDLLSRSSAEGSGSSPQRKTFLAQNGLFLVPLDVVSPKREAEITGRVFLRLSYIDAMEAVGLNIREAAQGVQRSRIAQSADASNIVQSIGGGAAQMGSLDKLYKAVGELLQRLEVFERVIDTLSELHPFFNIAWSLTSALYKAVKEVFEADKKVIDLVRTMSEAFLILCGIQTLRDRAIRLQRSIDGLLKQTIECCIFVRKYTSRGFAGRMLDFNSSQKIDEFGQVFDHSTIAQHFRDMSRLGAFLFFERGKSEPSSVMRTIAYKLGIFDSSIGSSILSAIEDDQDIATASSMHQFKTLLLQPLVASMSGPIVIVLDALDECGTPDSRRGLMDLLREFSEVPSIFRFLITSRRESDIDKILSSQPDHVRAMELDRTSKVSQEDVLIYLRTEMHRAVREDVEIPKGYPWEANVALLGKAAGGLFIWASTAVKMVENSNTKLDRLEHLVSDSRSLSGFGLDVLYAAVLSVSGIKWSDEGSKELFRKVLALVLLSKVPVSSGDIDGILGLSPQRSSILILQNLRSVLTYNPGGPVSLFHTSFSDYLMSPERSNDLWFIDISKAKGLIIDRCFLVMKDLLRLSICDLESSFVRNDDVLDLVDRIKSQIPSHLEYDLLRFNICDLESSFVRNDDVLDLADRIKSQIPSCLEYACLHWAQHLLDASSYSSDLHGRLSYFAYRRLLFWFEVLSLLKLFGRVATCSLREAMATWIVSYDASLASFFQDASRLASMFSTPIMQSTPHVYISMLPFWGDDSEFVAHYSKCMASMVRVERRGAKRPPLCLKVLDGHSEWVNSVAFSLHGMRVASACYDNTVLVRDIDSGEVIYGPLEGITAWFSPDGSHFVSGSQDGTVRVWDARDGALILGPLKGHTSWAYSVTWSPDGTRIASGSRDETIIIWDAADGRATYI</sequence>
<feature type="repeat" description="WD" evidence="3">
    <location>
        <begin position="791"/>
        <end position="832"/>
    </location>
</feature>
<dbReference type="OrthoDB" id="163438at2759"/>
<evidence type="ECO:0000256" key="2">
    <source>
        <dbReference type="ARBA" id="ARBA00022737"/>
    </source>
</evidence>
<dbReference type="EMBL" id="LNZH02000186">
    <property type="protein sequence ID" value="OCB87982.1"/>
    <property type="molecule type" value="Genomic_DNA"/>
</dbReference>
<dbReference type="PROSITE" id="PS50294">
    <property type="entry name" value="WD_REPEATS_REGION"/>
    <property type="match status" value="2"/>
</dbReference>
<evidence type="ECO:0000259" key="4">
    <source>
        <dbReference type="Pfam" id="PF24883"/>
    </source>
</evidence>
<dbReference type="Pfam" id="PF00400">
    <property type="entry name" value="WD40"/>
    <property type="match status" value="3"/>
</dbReference>
<feature type="repeat" description="WD" evidence="3">
    <location>
        <begin position="872"/>
        <end position="913"/>
    </location>
</feature>
<keyword evidence="6" id="KW-1185">Reference proteome</keyword>
<dbReference type="InterPro" id="IPR019775">
    <property type="entry name" value="WD40_repeat_CS"/>
</dbReference>
<organism evidence="5 6">
    <name type="scientific">Sanghuangporus baumii</name>
    <name type="common">Phellinus baumii</name>
    <dbReference type="NCBI Taxonomy" id="108892"/>
    <lineage>
        <taxon>Eukaryota</taxon>
        <taxon>Fungi</taxon>
        <taxon>Dikarya</taxon>
        <taxon>Basidiomycota</taxon>
        <taxon>Agaricomycotina</taxon>
        <taxon>Agaricomycetes</taxon>
        <taxon>Hymenochaetales</taxon>
        <taxon>Hymenochaetaceae</taxon>
        <taxon>Sanghuangporus</taxon>
    </lineage>
</organism>
<dbReference type="InterPro" id="IPR036322">
    <property type="entry name" value="WD40_repeat_dom_sf"/>
</dbReference>
<accession>A0A9Q5HYC9</accession>